<reference evidence="2" key="1">
    <citation type="submission" date="2010-06" db="EMBL/GenBank/DDBJ databases">
        <authorList>
            <person name="Muzny D."/>
            <person name="Qin X."/>
            <person name="Buhay C."/>
            <person name="Dugan-Rocha S."/>
            <person name="Ding Y."/>
            <person name="Chen G."/>
            <person name="Hawes A."/>
            <person name="Holder M."/>
            <person name="Jhangiani S."/>
            <person name="Johnson A."/>
            <person name="Khan Z."/>
            <person name="Li Z."/>
            <person name="Liu W."/>
            <person name="Liu X."/>
            <person name="Perez L."/>
            <person name="Shen H."/>
            <person name="Wang Q."/>
            <person name="Watt J."/>
            <person name="Xi L."/>
            <person name="Xin Y."/>
            <person name="Zhou J."/>
            <person name="Deng J."/>
            <person name="Jiang H."/>
            <person name="Liu Y."/>
            <person name="Qu J."/>
            <person name="Song X.-Z."/>
            <person name="Zhang L."/>
            <person name="Villasana D."/>
            <person name="Johnson A."/>
            <person name="Liu J."/>
            <person name="Liyanage D."/>
            <person name="Lorensuhewa L."/>
            <person name="Robinson T."/>
            <person name="Song A."/>
            <person name="Song B.-B."/>
            <person name="Dinh H."/>
            <person name="Thornton R."/>
            <person name="Coyle M."/>
            <person name="Francisco L."/>
            <person name="Jackson L."/>
            <person name="Javaid M."/>
            <person name="Korchina V."/>
            <person name="Kovar C."/>
            <person name="Mata R."/>
            <person name="Mathew T."/>
            <person name="Ngo R."/>
            <person name="Nguyen L."/>
            <person name="Nguyen N."/>
            <person name="Okwuonu G."/>
            <person name="Ongeri F."/>
            <person name="Pham C."/>
            <person name="Simmons D."/>
            <person name="Wilczek-Boney K."/>
            <person name="Hale W."/>
            <person name="Jakkamsetti A."/>
            <person name="Pham P."/>
            <person name="Ruth R."/>
            <person name="San Lucas F."/>
            <person name="Warren J."/>
            <person name="Zhang J."/>
            <person name="Zhao Z."/>
            <person name="Zhou C."/>
            <person name="Zhu D."/>
            <person name="Lee S."/>
            <person name="Bess C."/>
            <person name="Blankenburg K."/>
            <person name="Forbes L."/>
            <person name="Fu Q."/>
            <person name="Gubbala S."/>
            <person name="Hirani K."/>
            <person name="Jayaseelan J.C."/>
            <person name="Lara F."/>
            <person name="Munidasa M."/>
            <person name="Palculict T."/>
            <person name="Patil S."/>
            <person name="Pu L.-L."/>
            <person name="Saada N."/>
            <person name="Tang L."/>
            <person name="Weissenberger G."/>
            <person name="Zhu Y."/>
            <person name="Hemphill L."/>
            <person name="Shang Y."/>
            <person name="Youmans B."/>
            <person name="Ayvaz T."/>
            <person name="Ross M."/>
            <person name="Santibanez J."/>
            <person name="Aqrawi P."/>
            <person name="Gross S."/>
            <person name="Joshi V."/>
            <person name="Fowler G."/>
            <person name="Nazareth L."/>
            <person name="Reid J."/>
            <person name="Worley K."/>
            <person name="Petrosino J."/>
            <person name="Highlander S."/>
            <person name="Gibbs R."/>
        </authorList>
    </citation>
    <scope>NUCLEOTIDE SEQUENCE [LARGE SCALE GENOMIC DNA]</scope>
    <source>
        <strain evidence="2">ATCC 33030</strain>
    </source>
</reference>
<feature type="transmembrane region" description="Helical" evidence="1">
    <location>
        <begin position="122"/>
        <end position="142"/>
    </location>
</feature>
<gene>
    <name evidence="2" type="ORF">HMPREF0291_11840</name>
</gene>
<dbReference type="EMBL" id="ACLJ02000003">
    <property type="protein sequence ID" value="EFK54183.1"/>
    <property type="molecule type" value="Genomic_DNA"/>
</dbReference>
<evidence type="ECO:0000313" key="3">
    <source>
        <dbReference type="Proteomes" id="UP000004208"/>
    </source>
</evidence>
<keyword evidence="1" id="KW-0472">Membrane</keyword>
<organism evidence="2 3">
    <name type="scientific">Corynebacterium genitalium ATCC 33030</name>
    <dbReference type="NCBI Taxonomy" id="585529"/>
    <lineage>
        <taxon>Bacteria</taxon>
        <taxon>Bacillati</taxon>
        <taxon>Actinomycetota</taxon>
        <taxon>Actinomycetes</taxon>
        <taxon>Mycobacteriales</taxon>
        <taxon>Corynebacteriaceae</taxon>
        <taxon>Corynebacterium</taxon>
    </lineage>
</organism>
<name>D7WDF2_9CORY</name>
<evidence type="ECO:0000256" key="1">
    <source>
        <dbReference type="SAM" id="Phobius"/>
    </source>
</evidence>
<dbReference type="HOGENOM" id="CLU_129260_1_0_11"/>
<dbReference type="STRING" id="585529.HMPREF0291_11840"/>
<evidence type="ECO:0000313" key="2">
    <source>
        <dbReference type="EMBL" id="EFK54183.1"/>
    </source>
</evidence>
<feature type="transmembrane region" description="Helical" evidence="1">
    <location>
        <begin position="32"/>
        <end position="51"/>
    </location>
</feature>
<keyword evidence="3" id="KW-1185">Reference proteome</keyword>
<evidence type="ECO:0008006" key="4">
    <source>
        <dbReference type="Google" id="ProtNLM"/>
    </source>
</evidence>
<dbReference type="Proteomes" id="UP000004208">
    <property type="component" value="Unassembled WGS sequence"/>
</dbReference>
<accession>D7WDF2</accession>
<dbReference type="RefSeq" id="WP_005290555.1">
    <property type="nucleotide sequence ID" value="NZ_CM000961.1"/>
</dbReference>
<proteinExistence type="predicted"/>
<sequence length="150" mass="15905">MNTSDARTSGHAVNDTSEFQDHRRPLIRAFKAGGWALIAMTIISLAIWGSIRDLPGIWGVLIGAAIGGGFVLLTVASVLATSGTSPSTTMAVVLGSWLVKLIVLILALMWLRTMDFYDTTALGVTVILALIVVLATEVWGVMTTNVTYVG</sequence>
<protein>
    <recommendedName>
        <fullName evidence="4">ATP synthase protein I</fullName>
    </recommendedName>
</protein>
<comment type="caution">
    <text evidence="2">The sequence shown here is derived from an EMBL/GenBank/DDBJ whole genome shotgun (WGS) entry which is preliminary data.</text>
</comment>
<dbReference type="AlphaFoldDB" id="D7WDF2"/>
<dbReference type="eggNOG" id="ENOG5032DKN">
    <property type="taxonomic scope" value="Bacteria"/>
</dbReference>
<keyword evidence="1" id="KW-1133">Transmembrane helix</keyword>
<keyword evidence="1" id="KW-0812">Transmembrane</keyword>
<feature type="transmembrane region" description="Helical" evidence="1">
    <location>
        <begin position="91"/>
        <end position="110"/>
    </location>
</feature>
<feature type="transmembrane region" description="Helical" evidence="1">
    <location>
        <begin position="57"/>
        <end position="79"/>
    </location>
</feature>